<dbReference type="NCBIfam" id="TIGR03618">
    <property type="entry name" value="Rv1155_F420"/>
    <property type="match status" value="1"/>
</dbReference>
<dbReference type="InterPro" id="IPR052019">
    <property type="entry name" value="F420H2_bilvrd_red/Heme_oxyg"/>
</dbReference>
<dbReference type="GO" id="GO:0070967">
    <property type="term" value="F:coenzyme F420 binding"/>
    <property type="evidence" value="ECO:0007669"/>
    <property type="project" value="TreeGrafter"/>
</dbReference>
<gene>
    <name evidence="3" type="ORF">FPZ11_17210</name>
</gene>
<evidence type="ECO:0000313" key="3">
    <source>
        <dbReference type="EMBL" id="QDZ16267.1"/>
    </source>
</evidence>
<dbReference type="KEGG" id="huw:FPZ11_17210"/>
<dbReference type="InterPro" id="IPR012349">
    <property type="entry name" value="Split_barrel_FMN-bd"/>
</dbReference>
<dbReference type="OrthoDB" id="162914at2"/>
<evidence type="ECO:0000256" key="1">
    <source>
        <dbReference type="ARBA" id="ARBA00023002"/>
    </source>
</evidence>
<keyword evidence="1" id="KW-0560">Oxidoreductase</keyword>
<dbReference type="RefSeq" id="WP_146322271.1">
    <property type="nucleotide sequence ID" value="NZ_CP042305.1"/>
</dbReference>
<organism evidence="3 4">
    <name type="scientific">Humibacter ginsenosidimutans</name>
    <dbReference type="NCBI Taxonomy" id="2599293"/>
    <lineage>
        <taxon>Bacteria</taxon>
        <taxon>Bacillati</taxon>
        <taxon>Actinomycetota</taxon>
        <taxon>Actinomycetes</taxon>
        <taxon>Micrococcales</taxon>
        <taxon>Microbacteriaceae</taxon>
        <taxon>Humibacter</taxon>
    </lineage>
</organism>
<dbReference type="Pfam" id="PF01243">
    <property type="entry name" value="PNPOx_N"/>
    <property type="match status" value="1"/>
</dbReference>
<dbReference type="Proteomes" id="UP000320216">
    <property type="component" value="Chromosome"/>
</dbReference>
<dbReference type="PANTHER" id="PTHR35176">
    <property type="entry name" value="HEME OXYGENASE HI_0854-RELATED"/>
    <property type="match status" value="1"/>
</dbReference>
<evidence type="ECO:0000313" key="4">
    <source>
        <dbReference type="Proteomes" id="UP000320216"/>
    </source>
</evidence>
<sequence length="130" mass="14578">MTLPEDLLTLLHARSHCFIATLMPDGSPQLTQVWVDTDGEYVVINSVDTHLKVRNIRRDPRVAVTVADPANPTHYFQVRGRASVSRDGAAEHIESLSQKYTGRPYAWYGGRDQVRVILTIEADSVSEFGR</sequence>
<evidence type="ECO:0000259" key="2">
    <source>
        <dbReference type="Pfam" id="PF01243"/>
    </source>
</evidence>
<dbReference type="InterPro" id="IPR011576">
    <property type="entry name" value="Pyridox_Oxase_N"/>
</dbReference>
<dbReference type="Gene3D" id="2.30.110.10">
    <property type="entry name" value="Electron Transport, Fmn-binding Protein, Chain A"/>
    <property type="match status" value="1"/>
</dbReference>
<dbReference type="PANTHER" id="PTHR35176:SF6">
    <property type="entry name" value="HEME OXYGENASE HI_0854-RELATED"/>
    <property type="match status" value="1"/>
</dbReference>
<accession>A0A5B8M6Q5</accession>
<dbReference type="EMBL" id="CP042305">
    <property type="protein sequence ID" value="QDZ16267.1"/>
    <property type="molecule type" value="Genomic_DNA"/>
</dbReference>
<name>A0A5B8M6Q5_9MICO</name>
<dbReference type="InterPro" id="IPR019920">
    <property type="entry name" value="F420-binding_dom_put"/>
</dbReference>
<dbReference type="GO" id="GO:0005829">
    <property type="term" value="C:cytosol"/>
    <property type="evidence" value="ECO:0007669"/>
    <property type="project" value="TreeGrafter"/>
</dbReference>
<dbReference type="SUPFAM" id="SSF50475">
    <property type="entry name" value="FMN-binding split barrel"/>
    <property type="match status" value="1"/>
</dbReference>
<feature type="domain" description="Pyridoxamine 5'-phosphate oxidase N-terminal" evidence="2">
    <location>
        <begin position="4"/>
        <end position="122"/>
    </location>
</feature>
<reference evidence="3 4" key="1">
    <citation type="submission" date="2019-07" db="EMBL/GenBank/DDBJ databases">
        <title>Full genome sequence of Humibacter sp. WJ7-1.</title>
        <authorList>
            <person name="Im W.-T."/>
        </authorList>
    </citation>
    <scope>NUCLEOTIDE SEQUENCE [LARGE SCALE GENOMIC DNA]</scope>
    <source>
        <strain evidence="3 4">WJ7-1</strain>
    </source>
</reference>
<proteinExistence type="predicted"/>
<dbReference type="GO" id="GO:0016627">
    <property type="term" value="F:oxidoreductase activity, acting on the CH-CH group of donors"/>
    <property type="evidence" value="ECO:0007669"/>
    <property type="project" value="TreeGrafter"/>
</dbReference>
<protein>
    <submittedName>
        <fullName evidence="3">PPOX class F420-dependent oxidoreductase</fullName>
    </submittedName>
</protein>
<dbReference type="AlphaFoldDB" id="A0A5B8M6Q5"/>
<keyword evidence="4" id="KW-1185">Reference proteome</keyword>